<comment type="similarity">
    <text evidence="1">Belongs to the STXBP/unc-18/SEC1 family.</text>
</comment>
<gene>
    <name evidence="2" type="ORF">Aory04_000293800</name>
</gene>
<dbReference type="PANTHER" id="PTHR11679">
    <property type="entry name" value="VESICLE PROTEIN SORTING-ASSOCIATED"/>
    <property type="match status" value="1"/>
</dbReference>
<dbReference type="Gene3D" id="3.40.50.2060">
    <property type="match status" value="1"/>
</dbReference>
<reference evidence="2" key="1">
    <citation type="submission" date="2023-04" db="EMBL/GenBank/DDBJ databases">
        <title>Aspergillus oryzae NBRC 4228.</title>
        <authorList>
            <person name="Ichikawa N."/>
            <person name="Sato H."/>
            <person name="Tonouchi N."/>
        </authorList>
    </citation>
    <scope>NUCLEOTIDE SEQUENCE</scope>
    <source>
        <strain evidence="2">NBRC 4228</strain>
    </source>
</reference>
<proteinExistence type="inferred from homology"/>
<dbReference type="Proteomes" id="UP001165205">
    <property type="component" value="Unassembled WGS sequence"/>
</dbReference>
<evidence type="ECO:0000313" key="3">
    <source>
        <dbReference type="Proteomes" id="UP001165205"/>
    </source>
</evidence>
<dbReference type="InterPro" id="IPR001619">
    <property type="entry name" value="Sec1-like"/>
</dbReference>
<dbReference type="SUPFAM" id="SSF56815">
    <property type="entry name" value="Sec1/munc18-like (SM) proteins"/>
    <property type="match status" value="1"/>
</dbReference>
<dbReference type="AlphaFoldDB" id="A0AAN4YD95"/>
<dbReference type="EMBL" id="BSYA01000023">
    <property type="protein sequence ID" value="GMG26029.1"/>
    <property type="molecule type" value="Genomic_DNA"/>
</dbReference>
<dbReference type="Gene3D" id="3.40.50.1910">
    <property type="match status" value="1"/>
</dbReference>
<name>A0AAN4YD95_ASPOZ</name>
<evidence type="ECO:0000256" key="1">
    <source>
        <dbReference type="ARBA" id="ARBA00009884"/>
    </source>
</evidence>
<accession>A0AAN4YD95</accession>
<dbReference type="GO" id="GO:0016192">
    <property type="term" value="P:vesicle-mediated transport"/>
    <property type="evidence" value="ECO:0007669"/>
    <property type="project" value="InterPro"/>
</dbReference>
<evidence type="ECO:0000313" key="2">
    <source>
        <dbReference type="EMBL" id="GMG26029.1"/>
    </source>
</evidence>
<dbReference type="InterPro" id="IPR036045">
    <property type="entry name" value="Sec1-like_sf"/>
</dbReference>
<organism evidence="2 3">
    <name type="scientific">Aspergillus oryzae</name>
    <name type="common">Yellow koji mold</name>
    <dbReference type="NCBI Taxonomy" id="5062"/>
    <lineage>
        <taxon>Eukaryota</taxon>
        <taxon>Fungi</taxon>
        <taxon>Dikarya</taxon>
        <taxon>Ascomycota</taxon>
        <taxon>Pezizomycotina</taxon>
        <taxon>Eurotiomycetes</taxon>
        <taxon>Eurotiomycetidae</taxon>
        <taxon>Eurotiales</taxon>
        <taxon>Aspergillaceae</taxon>
        <taxon>Aspergillus</taxon>
        <taxon>Aspergillus subgen. Circumdati</taxon>
    </lineage>
</organism>
<comment type="caution">
    <text evidence="2">The sequence shown here is derived from an EMBL/GenBank/DDBJ whole genome shotgun (WGS) entry which is preliminary data.</text>
</comment>
<sequence>MRCAKTPPPYGRGTNGGDVQWKVLVVDETSRKLIDNAVSEDDILNLNVTSKPDLDPQQRTRLERSQMAQEQIAGFRVMSVDYFPRESRLVTFRDPWSFPVLFHPGCNHLIRGHLEGLAQKPRAPTHEASVMCSHLARFIQNELDQFAHFQKDFPPPSQRPRGVLMVVDRSMDVVAPLIHEFTYQSMVHDLLPIKDGDKVTYKTIINEGSHNEELKEMEISENDNVWVDYRHLHMKDVLGKLGEDFAKFRAANPQFAEE</sequence>
<dbReference type="InterPro" id="IPR043154">
    <property type="entry name" value="Sec-1-like_dom1"/>
</dbReference>
<protein>
    <submittedName>
        <fullName evidence="2">Unnamed protein product</fullName>
    </submittedName>
</protein>
<dbReference type="InterPro" id="IPR027482">
    <property type="entry name" value="Sec1-like_dom2"/>
</dbReference>
<dbReference type="Pfam" id="PF00995">
    <property type="entry name" value="Sec1"/>
    <property type="match status" value="1"/>
</dbReference>